<reference evidence="1 2" key="1">
    <citation type="submission" date="2020-08" db="EMBL/GenBank/DDBJ databases">
        <title>The genome sequence of type strain Novosphingobium piscinae KCTC 42194.</title>
        <authorList>
            <person name="Liu Y."/>
        </authorList>
    </citation>
    <scope>NUCLEOTIDE SEQUENCE [LARGE SCALE GENOMIC DNA]</scope>
    <source>
        <strain evidence="1 2">KCTC 42194</strain>
    </source>
</reference>
<dbReference type="RefSeq" id="WP_185678948.1">
    <property type="nucleotide sequence ID" value="NZ_JACLAX010000006.1"/>
</dbReference>
<dbReference type="EMBL" id="JACLAX010000006">
    <property type="protein sequence ID" value="MBC2669059.1"/>
    <property type="molecule type" value="Genomic_DNA"/>
</dbReference>
<organism evidence="1 2">
    <name type="scientific">Novosphingobium piscinae</name>
    <dbReference type="NCBI Taxonomy" id="1507448"/>
    <lineage>
        <taxon>Bacteria</taxon>
        <taxon>Pseudomonadati</taxon>
        <taxon>Pseudomonadota</taxon>
        <taxon>Alphaproteobacteria</taxon>
        <taxon>Sphingomonadales</taxon>
        <taxon>Sphingomonadaceae</taxon>
        <taxon>Novosphingobium</taxon>
    </lineage>
</organism>
<dbReference type="Proteomes" id="UP000551327">
    <property type="component" value="Unassembled WGS sequence"/>
</dbReference>
<evidence type="ECO:0000313" key="2">
    <source>
        <dbReference type="Proteomes" id="UP000551327"/>
    </source>
</evidence>
<protein>
    <submittedName>
        <fullName evidence="1">Uncharacterized protein</fullName>
    </submittedName>
</protein>
<name>A0A7X1KPT6_9SPHN</name>
<gene>
    <name evidence="1" type="ORF">H7F53_07885</name>
</gene>
<evidence type="ECO:0000313" key="1">
    <source>
        <dbReference type="EMBL" id="MBC2669059.1"/>
    </source>
</evidence>
<accession>A0A7X1KPT6</accession>
<proteinExistence type="predicted"/>
<dbReference type="AlphaFoldDB" id="A0A7X1KPT6"/>
<sequence>MATIIRDPLVEDNIVELDIVTEADRSDIRRRYEAGQLILLRGFRYDLDFKFLDSLCFDVDGPPEFLRKLKKYGGDKIAQLCPESANPLDQFVFAAVFQADAGRLAYYQDQVASGNAQCDALYTSIFPDYRTTKSLYTWRFTSTKYENLHWDNFGIPETFHQVRIFTNIAKSPRLWMTSHHIGHYAESIYDQYDLGALRGRIGDDLNRHVNTVALGGMKAPCMDRLPRHHLAFEQGDVWLCETRIVCHQIYHGEKAFAAMYFSDPASMERPELGFDALIEELHARHLPAHSANSPVTAPA</sequence>
<keyword evidence="2" id="KW-1185">Reference proteome</keyword>
<comment type="caution">
    <text evidence="1">The sequence shown here is derived from an EMBL/GenBank/DDBJ whole genome shotgun (WGS) entry which is preliminary data.</text>
</comment>